<dbReference type="InParanoid" id="B7G9A6"/>
<dbReference type="RefSeq" id="XP_002183739.1">
    <property type="nucleotide sequence ID" value="XM_002183703.1"/>
</dbReference>
<accession>B7G9A6</accession>
<organism evidence="1 2">
    <name type="scientific">Phaeodactylum tricornutum (strain CCAP 1055/1)</name>
    <dbReference type="NCBI Taxonomy" id="556484"/>
    <lineage>
        <taxon>Eukaryota</taxon>
        <taxon>Sar</taxon>
        <taxon>Stramenopiles</taxon>
        <taxon>Ochrophyta</taxon>
        <taxon>Bacillariophyta</taxon>
        <taxon>Bacillariophyceae</taxon>
        <taxon>Bacillariophycidae</taxon>
        <taxon>Naviculales</taxon>
        <taxon>Phaeodactylaceae</taxon>
        <taxon>Phaeodactylum</taxon>
    </lineage>
</organism>
<dbReference type="OrthoDB" id="44357at2759"/>
<evidence type="ECO:0000313" key="2">
    <source>
        <dbReference type="Proteomes" id="UP000000759"/>
    </source>
</evidence>
<name>B7G9A6_PHATC</name>
<evidence type="ECO:0000313" key="1">
    <source>
        <dbReference type="EMBL" id="EEC44921.1"/>
    </source>
</evidence>
<dbReference type="PaxDb" id="2850-Phatr39667"/>
<proteinExistence type="predicted"/>
<protein>
    <submittedName>
        <fullName evidence="1">Uncharacterized protein</fullName>
    </submittedName>
</protein>
<dbReference type="GeneID" id="7195417"/>
<reference evidence="1 2" key="1">
    <citation type="journal article" date="2008" name="Nature">
        <title>The Phaeodactylum genome reveals the evolutionary history of diatom genomes.</title>
        <authorList>
            <person name="Bowler C."/>
            <person name="Allen A.E."/>
            <person name="Badger J.H."/>
            <person name="Grimwood J."/>
            <person name="Jabbari K."/>
            <person name="Kuo A."/>
            <person name="Maheswari U."/>
            <person name="Martens C."/>
            <person name="Maumus F."/>
            <person name="Otillar R.P."/>
            <person name="Rayko E."/>
            <person name="Salamov A."/>
            <person name="Vandepoele K."/>
            <person name="Beszteri B."/>
            <person name="Gruber A."/>
            <person name="Heijde M."/>
            <person name="Katinka M."/>
            <person name="Mock T."/>
            <person name="Valentin K."/>
            <person name="Verret F."/>
            <person name="Berges J.A."/>
            <person name="Brownlee C."/>
            <person name="Cadoret J.P."/>
            <person name="Chiovitti A."/>
            <person name="Choi C.J."/>
            <person name="Coesel S."/>
            <person name="De Martino A."/>
            <person name="Detter J.C."/>
            <person name="Durkin C."/>
            <person name="Falciatore A."/>
            <person name="Fournet J."/>
            <person name="Haruta M."/>
            <person name="Huysman M.J."/>
            <person name="Jenkins B.D."/>
            <person name="Jiroutova K."/>
            <person name="Jorgensen R.E."/>
            <person name="Joubert Y."/>
            <person name="Kaplan A."/>
            <person name="Kroger N."/>
            <person name="Kroth P.G."/>
            <person name="La Roche J."/>
            <person name="Lindquist E."/>
            <person name="Lommer M."/>
            <person name="Martin-Jezequel V."/>
            <person name="Lopez P.J."/>
            <person name="Lucas S."/>
            <person name="Mangogna M."/>
            <person name="McGinnis K."/>
            <person name="Medlin L.K."/>
            <person name="Montsant A."/>
            <person name="Oudot-Le Secq M.P."/>
            <person name="Napoli C."/>
            <person name="Obornik M."/>
            <person name="Parker M.S."/>
            <person name="Petit J.L."/>
            <person name="Porcel B.M."/>
            <person name="Poulsen N."/>
            <person name="Robison M."/>
            <person name="Rychlewski L."/>
            <person name="Rynearson T.A."/>
            <person name="Schmutz J."/>
            <person name="Shapiro H."/>
            <person name="Siaut M."/>
            <person name="Stanley M."/>
            <person name="Sussman M.R."/>
            <person name="Taylor A.R."/>
            <person name="Vardi A."/>
            <person name="von Dassow P."/>
            <person name="Vyverman W."/>
            <person name="Willis A."/>
            <person name="Wyrwicz L.S."/>
            <person name="Rokhsar D.S."/>
            <person name="Weissenbach J."/>
            <person name="Armbrust E.V."/>
            <person name="Green B.R."/>
            <person name="Van de Peer Y."/>
            <person name="Grigoriev I.V."/>
        </authorList>
    </citation>
    <scope>NUCLEOTIDE SEQUENCE [LARGE SCALE GENOMIC DNA]</scope>
    <source>
        <strain evidence="1 2">CCAP 1055/1</strain>
    </source>
</reference>
<dbReference type="KEGG" id="pti:PHATRDRAFT_39667"/>
<sequence length="238" mass="27087">MSGFQARLPTQTEIETCIHVELTAQDAWDPSSDKLEQQERLKETRLSNIAGTVSTLFPDRKSEISAVLSSVSSTLVDDDFVQGMEQSVWITSAVASSTTVSEPLTPWQNRAEAEIRELKKQVLWIMSHEGIPRRFWDYVAEYVSEIRSRTAHPLYDLKGRTPIEHVTGETPDITEWLEYRMYQPVWYLDPGDFPEEKKLLGRWLGPAHRVGQALCCWIVPQSGRVIARGGAWIGQLQD</sequence>
<reference evidence="2" key="2">
    <citation type="submission" date="2008-08" db="EMBL/GenBank/DDBJ databases">
        <authorList>
            <consortium name="Diatom Consortium"/>
            <person name="Grigoriev I."/>
            <person name="Grimwood J."/>
            <person name="Kuo A."/>
            <person name="Otillar R.P."/>
            <person name="Salamov A."/>
            <person name="Detter J.C."/>
            <person name="Lindquist E."/>
            <person name="Shapiro H."/>
            <person name="Lucas S."/>
            <person name="Glavina del Rio T."/>
            <person name="Pitluck S."/>
            <person name="Rokhsar D."/>
            <person name="Bowler C."/>
        </authorList>
    </citation>
    <scope>GENOME REANNOTATION</scope>
    <source>
        <strain evidence="2">CCAP 1055/1</strain>
    </source>
</reference>
<dbReference type="AlphaFoldDB" id="B7G9A6"/>
<gene>
    <name evidence="1" type="ORF">PHATRDRAFT_39667</name>
</gene>
<dbReference type="eggNOG" id="ENOG502SUIV">
    <property type="taxonomic scope" value="Eukaryota"/>
</dbReference>
<dbReference type="Proteomes" id="UP000000759">
    <property type="component" value="Chromosome 20"/>
</dbReference>
<dbReference type="EMBL" id="CM000622">
    <property type="protein sequence ID" value="EEC44921.1"/>
    <property type="molecule type" value="Genomic_DNA"/>
</dbReference>
<keyword evidence="2" id="KW-1185">Reference proteome</keyword>